<comment type="caution">
    <text evidence="6">The sequence shown here is derived from an EMBL/GenBank/DDBJ whole genome shotgun (WGS) entry which is preliminary data.</text>
</comment>
<evidence type="ECO:0000256" key="4">
    <source>
        <dbReference type="PIRSR" id="PIRSR001365-1"/>
    </source>
</evidence>
<comment type="similarity">
    <text evidence="1 3">Belongs to the DapA family.</text>
</comment>
<evidence type="ECO:0000256" key="5">
    <source>
        <dbReference type="PIRSR" id="PIRSR001365-2"/>
    </source>
</evidence>
<sequence>MDRNSVDWRGYMPAITTTFTRDGDYDARGHAELLEWLYAEGMHGIVALGTTGEWFSLQPTEKAAVFQNIAATLKGKIPLIAGCTGYTASEVGANMAAAAEAGFDGVLITPPPYICLSDAEILEFYREAAKQTKLPICIYNWPPGTNIDLSLPLIEKLIEIDNVVALKHSTSRLDHFSKVFFAIRDRVRVFGFNMDELGLTLLAHQGGDGTMGAGAVLGRDHPNFYNEIWNGNLEAARECGARDRVILTEWYTEHLTARFGSPQAILKEAFNVMGLPGGYPRRPILPLQDSEREIVRATLEKLGKI</sequence>
<dbReference type="AlphaFoldDB" id="A0A9X3TYP1"/>
<organism evidence="6 7">
    <name type="scientific">Govanella unica</name>
    <dbReference type="NCBI Taxonomy" id="2975056"/>
    <lineage>
        <taxon>Bacteria</taxon>
        <taxon>Pseudomonadati</taxon>
        <taxon>Pseudomonadota</taxon>
        <taxon>Alphaproteobacteria</taxon>
        <taxon>Emcibacterales</taxon>
        <taxon>Govanellaceae</taxon>
        <taxon>Govanella</taxon>
    </lineage>
</organism>
<dbReference type="RefSeq" id="WP_274943920.1">
    <property type="nucleotide sequence ID" value="NZ_JANWOI010000003.1"/>
</dbReference>
<accession>A0A9X3TYP1</accession>
<feature type="active site" description="Proton donor/acceptor" evidence="4">
    <location>
        <position position="139"/>
    </location>
</feature>
<reference evidence="6" key="2">
    <citation type="journal article" date="2023" name="Syst. Appl. Microbiol.">
        <title>Govania unica gen. nov., sp. nov., a rare biosphere bacterium that represents a novel family in the class Alphaproteobacteria.</title>
        <authorList>
            <person name="Vandamme P."/>
            <person name="Peeters C."/>
            <person name="Hettiarachchi A."/>
            <person name="Cnockaert M."/>
            <person name="Carlier A."/>
        </authorList>
    </citation>
    <scope>NUCLEOTIDE SEQUENCE</scope>
    <source>
        <strain evidence="6">LMG 31809</strain>
    </source>
</reference>
<gene>
    <name evidence="6" type="ORF">NYP16_09660</name>
</gene>
<dbReference type="PANTHER" id="PTHR12128:SF66">
    <property type="entry name" value="4-HYDROXY-2-OXOGLUTARATE ALDOLASE, MITOCHONDRIAL"/>
    <property type="match status" value="1"/>
</dbReference>
<evidence type="ECO:0000313" key="6">
    <source>
        <dbReference type="EMBL" id="MDA5194216.1"/>
    </source>
</evidence>
<dbReference type="GO" id="GO:0008840">
    <property type="term" value="F:4-hydroxy-tetrahydrodipicolinate synthase activity"/>
    <property type="evidence" value="ECO:0007669"/>
    <property type="project" value="TreeGrafter"/>
</dbReference>
<dbReference type="SUPFAM" id="SSF51569">
    <property type="entry name" value="Aldolase"/>
    <property type="match status" value="1"/>
</dbReference>
<dbReference type="EMBL" id="JANWOI010000003">
    <property type="protein sequence ID" value="MDA5194216.1"/>
    <property type="molecule type" value="Genomic_DNA"/>
</dbReference>
<feature type="binding site" evidence="5">
    <location>
        <position position="211"/>
    </location>
    <ligand>
        <name>pyruvate</name>
        <dbReference type="ChEBI" id="CHEBI:15361"/>
    </ligand>
</feature>
<reference evidence="6" key="1">
    <citation type="submission" date="2022-08" db="EMBL/GenBank/DDBJ databases">
        <authorList>
            <person name="Vandamme P."/>
            <person name="Hettiarachchi A."/>
            <person name="Peeters C."/>
            <person name="Cnockaert M."/>
            <person name="Carlier A."/>
        </authorList>
    </citation>
    <scope>NUCLEOTIDE SEQUENCE</scope>
    <source>
        <strain evidence="6">LMG 31809</strain>
    </source>
</reference>
<dbReference type="SMART" id="SM01130">
    <property type="entry name" value="DHDPS"/>
    <property type="match status" value="1"/>
</dbReference>
<dbReference type="InterPro" id="IPR013785">
    <property type="entry name" value="Aldolase_TIM"/>
</dbReference>
<dbReference type="Proteomes" id="UP001141619">
    <property type="component" value="Unassembled WGS sequence"/>
</dbReference>
<feature type="active site" description="Schiff-base intermediate with substrate" evidence="4">
    <location>
        <position position="167"/>
    </location>
</feature>
<name>A0A9X3TYP1_9PROT</name>
<dbReference type="PANTHER" id="PTHR12128">
    <property type="entry name" value="DIHYDRODIPICOLINATE SYNTHASE"/>
    <property type="match status" value="1"/>
</dbReference>
<evidence type="ECO:0000256" key="3">
    <source>
        <dbReference type="PIRNR" id="PIRNR001365"/>
    </source>
</evidence>
<dbReference type="InterPro" id="IPR002220">
    <property type="entry name" value="DapA-like"/>
</dbReference>
<dbReference type="Gene3D" id="3.20.20.70">
    <property type="entry name" value="Aldolase class I"/>
    <property type="match status" value="1"/>
</dbReference>
<feature type="binding site" evidence="5">
    <location>
        <position position="51"/>
    </location>
    <ligand>
        <name>pyruvate</name>
        <dbReference type="ChEBI" id="CHEBI:15361"/>
    </ligand>
</feature>
<evidence type="ECO:0000256" key="1">
    <source>
        <dbReference type="ARBA" id="ARBA00007592"/>
    </source>
</evidence>
<dbReference type="PIRSF" id="PIRSF001365">
    <property type="entry name" value="DHDPS"/>
    <property type="match status" value="1"/>
</dbReference>
<evidence type="ECO:0000256" key="2">
    <source>
        <dbReference type="ARBA" id="ARBA00023239"/>
    </source>
</evidence>
<dbReference type="Pfam" id="PF00701">
    <property type="entry name" value="DHDPS"/>
    <property type="match status" value="1"/>
</dbReference>
<evidence type="ECO:0000313" key="7">
    <source>
        <dbReference type="Proteomes" id="UP001141619"/>
    </source>
</evidence>
<proteinExistence type="inferred from homology"/>
<protein>
    <submittedName>
        <fullName evidence="6">Dihydrodipicolinate synthase family protein</fullName>
    </submittedName>
</protein>
<keyword evidence="2 3" id="KW-0456">Lyase</keyword>
<keyword evidence="7" id="KW-1185">Reference proteome</keyword>
<dbReference type="CDD" id="cd00408">
    <property type="entry name" value="DHDPS-like"/>
    <property type="match status" value="1"/>
</dbReference>
<dbReference type="PRINTS" id="PR00146">
    <property type="entry name" value="DHPICSNTHASE"/>
</dbReference>